<evidence type="ECO:0000256" key="7">
    <source>
        <dbReference type="PROSITE-ProRule" id="PRU00023"/>
    </source>
</evidence>
<evidence type="ECO:0000256" key="3">
    <source>
        <dbReference type="ARBA" id="ARBA00022737"/>
    </source>
</evidence>
<evidence type="ECO:0000313" key="11">
    <source>
        <dbReference type="Proteomes" id="UP000467841"/>
    </source>
</evidence>
<feature type="transmembrane region" description="Helical" evidence="8">
    <location>
        <begin position="1106"/>
        <end position="1128"/>
    </location>
</feature>
<evidence type="ECO:0000256" key="2">
    <source>
        <dbReference type="ARBA" id="ARBA00022692"/>
    </source>
</evidence>
<evidence type="ECO:0000259" key="9">
    <source>
        <dbReference type="Pfam" id="PF13962"/>
    </source>
</evidence>
<feature type="transmembrane region" description="Helical" evidence="8">
    <location>
        <begin position="1041"/>
        <end position="1062"/>
    </location>
</feature>
<keyword evidence="11" id="KW-1185">Reference proteome</keyword>
<gene>
    <name evidence="10" type="ORF">MERR_LOCUS28392</name>
</gene>
<sequence length="1161" mass="130246">MDWILLKAAAEGDTNLFHRTKLHQPDFDKVTPQKNNVLHIAAKNQRPKFAAAILDLCPSLLLGVNCNGDTPLHVAARVGSLEVSKLLVNTANQATSSDVDTRNQLLRSTNKQNDTALNLAIKQGHVHVAKFLVEEDTGLLDMANNDHNDVLCPLYLAIERGLFDTADHILEISPSVSGKGPKGLNALHAAVESDNVTTGFLRKLMGKRPEMIKEADSIGWTPLHYSVWLGKIKITRLILRQDHSAAYISDKEGQCPLHLAASTGQTDAYRELVRSCPYVWEQVDAKGRTSLHSAVISRQKRIIHCVVDMPDEVSLHLLNESDADGNTPLHLSVVYKCHAILLLLLRNKRVDKHVLNRNHFTAAQLFYSQKQEIGFKVAMVYYALQIYYKQPSKRENIEAKRKQEKRDLEESNARTDCAMYEVHLLVAVLVATVAFTSAFQLPGGYKPDGTPALMEEVAFKCFLVFDTIAFCCSVTTVYFLFYASRDGYRARSTSFVYMSAMLMVVSLIAMASAFVSGVYLISSKSREVAIAPLLMGGFFLLHGFIYWFLDPRGSYLLGLERPRRFFRRRKMDWRLLKAAAKGDTNLLHLTEFHQPDFDKVTPQKNNVLHIAAKHQRPEFAAAILDLCPSLLLRVNSTGDTPLHVAARVGSLEVSKLLVNPANQATSDVENRLIVNQVQNMTREQILRTTNKQNDTALHVALKHGHVHVAMFLVEEDTGLLNMANNNHNVLCPLYLAIERGLFDIADHILDTSPSVSGKGPKGLNALHAAVDSDNVSTGFLRKLMEKRPEMIKEADSIGWTPLHYSVWLGKMETTRLILRQDNSAAYESDKEGQCPLHLAASTGQTDAYIELVRSCPYIWEQVDGKGRTSLHSAVISRQKGIIDCVVDMPDEVSFHLLNESDVDGNTPLHLSVVYKCHDILLLLLRNKRVDKHFVNQNHFTAAQLFYSQKQEISFIVAMVYYTLQRYYKQPSQGESIDAKNKQEKRDLEESNARNDGAMYEVHLLVAVLVATVAFAAAFQLPGGYKTDGTPALMEEAAFKCFLVFDTIAFCFSVTTVYFLFYASRDGYRVRSVSFVYVTALLMVASLIAMASAFVSGMYLISSKSRLLAIVPFLMVGYSVLHGFIYWFLDPRGSRVRGLGRPRRFFRRIIFRNSLAHELVCH</sequence>
<proteinExistence type="predicted"/>
<evidence type="ECO:0000256" key="1">
    <source>
        <dbReference type="ARBA" id="ARBA00004141"/>
    </source>
</evidence>
<evidence type="ECO:0000256" key="6">
    <source>
        <dbReference type="ARBA" id="ARBA00023136"/>
    </source>
</evidence>
<feature type="repeat" description="ANK" evidence="7">
    <location>
        <begin position="637"/>
        <end position="659"/>
    </location>
</feature>
<dbReference type="SMART" id="SM00248">
    <property type="entry name" value="ANK"/>
    <property type="match status" value="17"/>
</dbReference>
<feature type="transmembrane region" description="Helical" evidence="8">
    <location>
        <begin position="495"/>
        <end position="522"/>
    </location>
</feature>
<feature type="transmembrane region" description="Helical" evidence="8">
    <location>
        <begin position="1074"/>
        <end position="1100"/>
    </location>
</feature>
<dbReference type="InterPro" id="IPR036770">
    <property type="entry name" value="Ankyrin_rpt-contain_sf"/>
</dbReference>
<dbReference type="InterPro" id="IPR002110">
    <property type="entry name" value="Ankyrin_rpt"/>
</dbReference>
<dbReference type="PANTHER" id="PTHR24186:SF50">
    <property type="entry name" value="ANKYRIN REPEAT-CONTAINING PROTEIN ITN1-LIKE ISOFORM X1"/>
    <property type="match status" value="1"/>
</dbReference>
<evidence type="ECO:0000256" key="8">
    <source>
        <dbReference type="SAM" id="Phobius"/>
    </source>
</evidence>
<name>A0A6D2JMH7_9BRAS</name>
<dbReference type="AlphaFoldDB" id="A0A6D2JMH7"/>
<comment type="subcellular location">
    <subcellularLocation>
        <location evidence="1">Membrane</location>
        <topology evidence="1">Multi-pass membrane protein</topology>
    </subcellularLocation>
</comment>
<feature type="transmembrane region" description="Helical" evidence="8">
    <location>
        <begin position="1001"/>
        <end position="1021"/>
    </location>
</feature>
<feature type="domain" description="PGG" evidence="9">
    <location>
        <begin position="420"/>
        <end position="520"/>
    </location>
</feature>
<keyword evidence="3" id="KW-0677">Repeat</keyword>
<reference evidence="10" key="1">
    <citation type="submission" date="2020-01" db="EMBL/GenBank/DDBJ databases">
        <authorList>
            <person name="Mishra B."/>
        </authorList>
    </citation>
    <scope>NUCLEOTIDE SEQUENCE [LARGE SCALE GENOMIC DNA]</scope>
</reference>
<dbReference type="Pfam" id="PF00023">
    <property type="entry name" value="Ank"/>
    <property type="match status" value="1"/>
</dbReference>
<organism evidence="10 11">
    <name type="scientific">Microthlaspi erraticum</name>
    <dbReference type="NCBI Taxonomy" id="1685480"/>
    <lineage>
        <taxon>Eukaryota</taxon>
        <taxon>Viridiplantae</taxon>
        <taxon>Streptophyta</taxon>
        <taxon>Embryophyta</taxon>
        <taxon>Tracheophyta</taxon>
        <taxon>Spermatophyta</taxon>
        <taxon>Magnoliopsida</taxon>
        <taxon>eudicotyledons</taxon>
        <taxon>Gunneridae</taxon>
        <taxon>Pentapetalae</taxon>
        <taxon>rosids</taxon>
        <taxon>malvids</taxon>
        <taxon>Brassicales</taxon>
        <taxon>Brassicaceae</taxon>
        <taxon>Coluteocarpeae</taxon>
        <taxon>Microthlaspi</taxon>
    </lineage>
</organism>
<evidence type="ECO:0000256" key="5">
    <source>
        <dbReference type="ARBA" id="ARBA00023043"/>
    </source>
</evidence>
<dbReference type="Gene3D" id="1.25.40.20">
    <property type="entry name" value="Ankyrin repeat-containing domain"/>
    <property type="match status" value="3"/>
</dbReference>
<dbReference type="Pfam" id="PF12796">
    <property type="entry name" value="Ank_2"/>
    <property type="match status" value="5"/>
</dbReference>
<dbReference type="PROSITE" id="PS50297">
    <property type="entry name" value="ANK_REP_REGION"/>
    <property type="match status" value="2"/>
</dbReference>
<keyword evidence="5 7" id="KW-0040">ANK repeat</keyword>
<dbReference type="PANTHER" id="PTHR24186">
    <property type="entry name" value="PROTEIN PHOSPHATASE 1 REGULATORY SUBUNIT"/>
    <property type="match status" value="1"/>
</dbReference>
<protein>
    <recommendedName>
        <fullName evidence="9">PGG domain-containing protein</fullName>
    </recommendedName>
</protein>
<feature type="repeat" description="ANK" evidence="7">
    <location>
        <begin position="67"/>
        <end position="99"/>
    </location>
</feature>
<keyword evidence="4 8" id="KW-1133">Transmembrane helix</keyword>
<feature type="domain" description="PGG" evidence="9">
    <location>
        <begin position="999"/>
        <end position="1099"/>
    </location>
</feature>
<feature type="transmembrane region" description="Helical" evidence="8">
    <location>
        <begin position="528"/>
        <end position="549"/>
    </location>
</feature>
<keyword evidence="6 8" id="KW-0472">Membrane</keyword>
<dbReference type="GO" id="GO:0005886">
    <property type="term" value="C:plasma membrane"/>
    <property type="evidence" value="ECO:0007669"/>
    <property type="project" value="TreeGrafter"/>
</dbReference>
<evidence type="ECO:0000256" key="4">
    <source>
        <dbReference type="ARBA" id="ARBA00022989"/>
    </source>
</evidence>
<dbReference type="EMBL" id="CACVBM020001240">
    <property type="protein sequence ID" value="CAA7041157.1"/>
    <property type="molecule type" value="Genomic_DNA"/>
</dbReference>
<comment type="caution">
    <text evidence="10">The sequence shown here is derived from an EMBL/GenBank/DDBJ whole genome shotgun (WGS) entry which is preliminary data.</text>
</comment>
<dbReference type="SUPFAM" id="SSF48403">
    <property type="entry name" value="Ankyrin repeat"/>
    <property type="match status" value="3"/>
</dbReference>
<accession>A0A6D2JMH7</accession>
<evidence type="ECO:0000313" key="10">
    <source>
        <dbReference type="EMBL" id="CAA7041157.1"/>
    </source>
</evidence>
<dbReference type="Pfam" id="PF13962">
    <property type="entry name" value="PGG"/>
    <property type="match status" value="2"/>
</dbReference>
<dbReference type="PROSITE" id="PS50088">
    <property type="entry name" value="ANK_REPEAT"/>
    <property type="match status" value="2"/>
</dbReference>
<keyword evidence="2 8" id="KW-0812">Transmembrane</keyword>
<feature type="transmembrane region" description="Helical" evidence="8">
    <location>
        <begin position="462"/>
        <end position="483"/>
    </location>
</feature>
<feature type="transmembrane region" description="Helical" evidence="8">
    <location>
        <begin position="422"/>
        <end position="442"/>
    </location>
</feature>
<dbReference type="Proteomes" id="UP000467841">
    <property type="component" value="Unassembled WGS sequence"/>
</dbReference>
<dbReference type="InterPro" id="IPR026961">
    <property type="entry name" value="PGG_dom"/>
</dbReference>
<dbReference type="OrthoDB" id="303876at2759"/>